<name>A0ABR4ACD1_9LECA</name>
<dbReference type="SUPFAM" id="SSF89372">
    <property type="entry name" value="Fucose-specific lectin"/>
    <property type="match status" value="1"/>
</dbReference>
<dbReference type="Proteomes" id="UP001590950">
    <property type="component" value="Unassembled WGS sequence"/>
</dbReference>
<organism evidence="1 2">
    <name type="scientific">Stereocaulon virgatum</name>
    <dbReference type="NCBI Taxonomy" id="373712"/>
    <lineage>
        <taxon>Eukaryota</taxon>
        <taxon>Fungi</taxon>
        <taxon>Dikarya</taxon>
        <taxon>Ascomycota</taxon>
        <taxon>Pezizomycotina</taxon>
        <taxon>Lecanoromycetes</taxon>
        <taxon>OSLEUM clade</taxon>
        <taxon>Lecanoromycetidae</taxon>
        <taxon>Lecanorales</taxon>
        <taxon>Lecanorineae</taxon>
        <taxon>Stereocaulaceae</taxon>
        <taxon>Stereocaulon</taxon>
    </lineage>
</organism>
<evidence type="ECO:0000313" key="2">
    <source>
        <dbReference type="Proteomes" id="UP001590950"/>
    </source>
</evidence>
<dbReference type="Gene3D" id="2.120.10.70">
    <property type="entry name" value="Fucose-specific lectin"/>
    <property type="match status" value="1"/>
</dbReference>
<comment type="caution">
    <text evidence="1">The sequence shown here is derived from an EMBL/GenBank/DDBJ whole genome shotgun (WGS) entry which is preliminary data.</text>
</comment>
<proteinExistence type="predicted"/>
<dbReference type="EMBL" id="JBEFKJ010000013">
    <property type="protein sequence ID" value="KAL2042780.1"/>
    <property type="molecule type" value="Genomic_DNA"/>
</dbReference>
<sequence length="401" mass="42312">MAIAVGVGVGVGVTKHRSPSSSAASSASIQPHGVFNDSSLAIVSLGNGDKRLMYQENTGNIREAIYVASTRQWTSDINNIVATNAKKNTPLAALLVNSTGTPFAANTGPVIFLFYIAQNNVLASRQFISGAWTTRDNFSPTGSANTTYNTEVDTRALAVTSIENSTISGEAYVFYVAQNGSAVALNILPDVSGDGIVASPGPKLPKSLQGGHVLALAAGITGSRPQVGVLTSNGTIYYNLYFSFLGNSSWTEPELQTILVPPLPPSQQIVVSTSFVLANAYPATQTQPVPTPTSTSAAYNETLIGDVDIAQVFVNNPNSNSYTLFGFWVNGTDLAAYTTKNIGLSTQPQSPFPFSRLSGTTGGTTSNIYLYHQINGTFIAEDTYNLDGGFFTTTYFKVSTS</sequence>
<evidence type="ECO:0008006" key="3">
    <source>
        <dbReference type="Google" id="ProtNLM"/>
    </source>
</evidence>
<evidence type="ECO:0000313" key="1">
    <source>
        <dbReference type="EMBL" id="KAL2042780.1"/>
    </source>
</evidence>
<accession>A0ABR4ACD1</accession>
<gene>
    <name evidence="1" type="ORF">N7G274_004539</name>
</gene>
<protein>
    <recommendedName>
        <fullName evidence="3">Fucose-specific lectin</fullName>
    </recommendedName>
</protein>
<keyword evidence="2" id="KW-1185">Reference proteome</keyword>
<reference evidence="1 2" key="1">
    <citation type="submission" date="2024-09" db="EMBL/GenBank/DDBJ databases">
        <title>Rethinking Asexuality: The Enigmatic Case of Functional Sexual Genes in Lepraria (Stereocaulaceae).</title>
        <authorList>
            <person name="Doellman M."/>
            <person name="Sun Y."/>
            <person name="Barcenas-Pena A."/>
            <person name="Lumbsch H.T."/>
            <person name="Grewe F."/>
        </authorList>
    </citation>
    <scope>NUCLEOTIDE SEQUENCE [LARGE SCALE GENOMIC DNA]</scope>
    <source>
        <strain evidence="1 2">Mercado 3170</strain>
    </source>
</reference>